<dbReference type="Gene3D" id="4.10.410.40">
    <property type="match status" value="1"/>
</dbReference>
<dbReference type="Pfam" id="PF08813">
    <property type="entry name" value="Phage_tail_3"/>
    <property type="match status" value="1"/>
</dbReference>
<dbReference type="AlphaFoldDB" id="A0AAU8LEZ8"/>
<gene>
    <name evidence="1" type="ORF">N011_20480</name>
</gene>
<reference evidence="1" key="1">
    <citation type="journal article" date="2014" name="Genome Announc.">
        <title>Draft Genome Sequences of a Phylogenetically Diverse Suite of Pseudomonas syringae Strains from Multiple Source Populations.</title>
        <authorList>
            <person name="Baltrus D.A."/>
            <person name="Yourstone S."/>
            <person name="Lind A."/>
            <person name="Guilbaud C."/>
            <person name="Sands D.C."/>
            <person name="Jones C.D."/>
            <person name="Morris C.E."/>
            <person name="Dangl J.L."/>
        </authorList>
    </citation>
    <scope>NUCLEOTIDE SEQUENCE</scope>
    <source>
        <strain evidence="1">CC1417</strain>
    </source>
</reference>
<organism evidence="1">
    <name type="scientific">Pseudomonas syringae CC1417</name>
    <dbReference type="NCBI Taxonomy" id="1357272"/>
    <lineage>
        <taxon>Bacteria</taxon>
        <taxon>Pseudomonadati</taxon>
        <taxon>Pseudomonadota</taxon>
        <taxon>Gammaproteobacteria</taxon>
        <taxon>Pseudomonadales</taxon>
        <taxon>Pseudomonadaceae</taxon>
        <taxon>Pseudomonas</taxon>
        <taxon>Pseudomonas syringae</taxon>
    </lineage>
</organism>
<sequence>MATRIALPNGATIQIAATFGTEKPITAITNANPALATAAANGLADGDVILLQSGWGKLDGRASRVADADADSFALENINTLNTNFYSAGGGAGSFLEVLTWVEVTKITTVSATGGEQQFLTVGYLAEDDDRQYPTNRNPMSMALTVEDQPTAPYVPIVEGYTDNKIQTVMRLNLPNGDKIIYPGYASITETPTLERNQLMTRVITFSLSGRSTRYLAA</sequence>
<dbReference type="RefSeq" id="WP_024696147.1">
    <property type="nucleotide sequence ID" value="NZ_CP159362.1"/>
</dbReference>
<evidence type="ECO:0000313" key="1">
    <source>
        <dbReference type="EMBL" id="XCN66841.1"/>
    </source>
</evidence>
<accession>A0AAU8LEZ8</accession>
<dbReference type="EMBL" id="CP159362">
    <property type="protein sequence ID" value="XCN66841.1"/>
    <property type="molecule type" value="Genomic_DNA"/>
</dbReference>
<dbReference type="InterPro" id="IPR014918">
    <property type="entry name" value="Phage_tail_3"/>
</dbReference>
<reference evidence="1" key="2">
    <citation type="submission" date="2024-07" db="EMBL/GenBank/DDBJ databases">
        <title>A complete genome sequence for Pseudomonas syringae CC1417.</title>
        <authorList>
            <person name="Baltrus D.A."/>
        </authorList>
    </citation>
    <scope>NUCLEOTIDE SEQUENCE</scope>
    <source>
        <strain evidence="1">CC1417</strain>
    </source>
</reference>
<proteinExistence type="predicted"/>
<protein>
    <submittedName>
        <fullName evidence="1">Phage tail protein</fullName>
    </submittedName>
</protein>
<name>A0AAU8LEZ8_PSESX</name>